<comment type="caution">
    <text evidence="1">The sequence shown here is derived from an EMBL/GenBank/DDBJ whole genome shotgun (WGS) entry which is preliminary data.</text>
</comment>
<accession>A0A2T4PZ84</accession>
<protein>
    <recommendedName>
        <fullName evidence="3">XRE family transcriptional regulator</fullName>
    </recommendedName>
</protein>
<evidence type="ECO:0000313" key="1">
    <source>
        <dbReference type="EMBL" id="PTI50413.1"/>
    </source>
</evidence>
<reference evidence="1 2" key="1">
    <citation type="journal article" date="2016" name="Front. Microbiol.">
        <title>Comprehensive Phylogenetic Analysis of Bovine Non-aureus Staphylococci Species Based on Whole-Genome Sequencing.</title>
        <authorList>
            <person name="Naushad S."/>
            <person name="Barkema H.W."/>
            <person name="Luby C."/>
            <person name="Condas L.A."/>
            <person name="Nobrega D.B."/>
            <person name="Carson D.A."/>
            <person name="De Buck J."/>
        </authorList>
    </citation>
    <scope>NUCLEOTIDE SEQUENCE [LARGE SCALE GENOMIC DNA]</scope>
    <source>
        <strain evidence="1 2">SNUC 2993</strain>
    </source>
</reference>
<proteinExistence type="predicted"/>
<evidence type="ECO:0008006" key="3">
    <source>
        <dbReference type="Google" id="ProtNLM"/>
    </source>
</evidence>
<dbReference type="AlphaFoldDB" id="A0A2T4PZ84"/>
<dbReference type="EMBL" id="PZEV01000030">
    <property type="protein sequence ID" value="PTI50413.1"/>
    <property type="molecule type" value="Genomic_DNA"/>
</dbReference>
<dbReference type="Proteomes" id="UP000240717">
    <property type="component" value="Unassembled WGS sequence"/>
</dbReference>
<organism evidence="1 2">
    <name type="scientific">Staphylococcus warneri</name>
    <dbReference type="NCBI Taxonomy" id="1292"/>
    <lineage>
        <taxon>Bacteria</taxon>
        <taxon>Bacillati</taxon>
        <taxon>Bacillota</taxon>
        <taxon>Bacilli</taxon>
        <taxon>Bacillales</taxon>
        <taxon>Staphylococcaceae</taxon>
        <taxon>Staphylococcus</taxon>
    </lineage>
</organism>
<gene>
    <name evidence="1" type="ORF">BU085_09045</name>
</gene>
<sequence>MKVKNLSEYKKKIIKLIESDITGYQVFKDTGLSQTVMSSLRTGKRDVDNLRLGTTEKLYEYACKVL</sequence>
<evidence type="ECO:0000313" key="2">
    <source>
        <dbReference type="Proteomes" id="UP000240717"/>
    </source>
</evidence>
<name>A0A2T4PZ84_STAWA</name>